<evidence type="ECO:0000259" key="6">
    <source>
        <dbReference type="Pfam" id="PF01782"/>
    </source>
</evidence>
<dbReference type="PANTHER" id="PTHR33692">
    <property type="entry name" value="RIBOSOME MATURATION FACTOR RIMM"/>
    <property type="match status" value="1"/>
</dbReference>
<evidence type="ECO:0000256" key="4">
    <source>
        <dbReference type="ARBA" id="ARBA00023186"/>
    </source>
</evidence>
<feature type="region of interest" description="Disordered" evidence="5">
    <location>
        <begin position="226"/>
        <end position="251"/>
    </location>
</feature>
<evidence type="ECO:0000259" key="7">
    <source>
        <dbReference type="Pfam" id="PF24986"/>
    </source>
</evidence>
<keyword evidence="3" id="KW-0698">rRNA processing</keyword>
<comment type="caution">
    <text evidence="8">The sequence shown here is derived from an EMBL/GenBank/DDBJ whole genome shotgun (WGS) entry which is preliminary data.</text>
</comment>
<dbReference type="PANTHER" id="PTHR33692:SF1">
    <property type="entry name" value="RIBOSOME MATURATION FACTOR RIMM"/>
    <property type="match status" value="1"/>
</dbReference>
<dbReference type="SUPFAM" id="SSF50346">
    <property type="entry name" value="PRC-barrel domain"/>
    <property type="match status" value="1"/>
</dbReference>
<evidence type="ECO:0000256" key="2">
    <source>
        <dbReference type="ARBA" id="ARBA00022517"/>
    </source>
</evidence>
<evidence type="ECO:0000256" key="5">
    <source>
        <dbReference type="SAM" id="MobiDB-lite"/>
    </source>
</evidence>
<organism evidence="8 9">
    <name type="scientific">Cymbomonas tetramitiformis</name>
    <dbReference type="NCBI Taxonomy" id="36881"/>
    <lineage>
        <taxon>Eukaryota</taxon>
        <taxon>Viridiplantae</taxon>
        <taxon>Chlorophyta</taxon>
        <taxon>Pyramimonadophyceae</taxon>
        <taxon>Pyramimonadales</taxon>
        <taxon>Pyramimonadaceae</taxon>
        <taxon>Cymbomonas</taxon>
    </lineage>
</organism>
<dbReference type="InterPro" id="IPR011961">
    <property type="entry name" value="RimM"/>
</dbReference>
<keyword evidence="9" id="KW-1185">Reference proteome</keyword>
<dbReference type="Gene3D" id="2.40.30.60">
    <property type="entry name" value="RimM"/>
    <property type="match status" value="1"/>
</dbReference>
<dbReference type="InterPro" id="IPR011033">
    <property type="entry name" value="PRC_barrel-like_sf"/>
</dbReference>
<dbReference type="SUPFAM" id="SSF50447">
    <property type="entry name" value="Translation proteins"/>
    <property type="match status" value="1"/>
</dbReference>
<protein>
    <recommendedName>
        <fullName evidence="10">Ribosome maturation factor RimM</fullName>
    </recommendedName>
</protein>
<dbReference type="Proteomes" id="UP001190700">
    <property type="component" value="Unassembled WGS sequence"/>
</dbReference>
<keyword evidence="1" id="KW-0963">Cytoplasm</keyword>
<dbReference type="NCBIfam" id="TIGR02273">
    <property type="entry name" value="16S_RimM"/>
    <property type="match status" value="1"/>
</dbReference>
<feature type="region of interest" description="Disordered" evidence="5">
    <location>
        <begin position="15"/>
        <end position="36"/>
    </location>
</feature>
<dbReference type="Pfam" id="PF24986">
    <property type="entry name" value="PRC_RimM"/>
    <property type="match status" value="1"/>
</dbReference>
<dbReference type="InterPro" id="IPR056792">
    <property type="entry name" value="PRC_RimM"/>
</dbReference>
<proteinExistence type="inferred from homology"/>
<gene>
    <name evidence="8" type="ORF">CYMTET_20299</name>
</gene>
<dbReference type="InterPro" id="IPR036976">
    <property type="entry name" value="RimM_N_sf"/>
</dbReference>
<keyword evidence="2" id="KW-0690">Ribosome biogenesis</keyword>
<feature type="domain" description="Ribosome maturation factor RimM PRC barrel" evidence="7">
    <location>
        <begin position="150"/>
        <end position="223"/>
    </location>
</feature>
<keyword evidence="4" id="KW-0143">Chaperone</keyword>
<evidence type="ECO:0000256" key="3">
    <source>
        <dbReference type="ARBA" id="ARBA00022552"/>
    </source>
</evidence>
<dbReference type="EMBL" id="LGRX02009823">
    <property type="protein sequence ID" value="KAK3271345.1"/>
    <property type="molecule type" value="Genomic_DNA"/>
</dbReference>
<dbReference type="GO" id="GO:0005840">
    <property type="term" value="C:ribosome"/>
    <property type="evidence" value="ECO:0007669"/>
    <property type="project" value="InterPro"/>
</dbReference>
<dbReference type="AlphaFoldDB" id="A0AAE0G4C4"/>
<reference evidence="8 9" key="1">
    <citation type="journal article" date="2015" name="Genome Biol. Evol.">
        <title>Comparative Genomics of a Bacterivorous Green Alga Reveals Evolutionary Causalities and Consequences of Phago-Mixotrophic Mode of Nutrition.</title>
        <authorList>
            <person name="Burns J.A."/>
            <person name="Paasch A."/>
            <person name="Narechania A."/>
            <person name="Kim E."/>
        </authorList>
    </citation>
    <scope>NUCLEOTIDE SEQUENCE [LARGE SCALE GENOMIC DNA]</scope>
    <source>
        <strain evidence="8 9">PLY_AMNH</strain>
    </source>
</reference>
<evidence type="ECO:0008006" key="10">
    <source>
        <dbReference type="Google" id="ProtNLM"/>
    </source>
</evidence>
<dbReference type="GO" id="GO:0043022">
    <property type="term" value="F:ribosome binding"/>
    <property type="evidence" value="ECO:0007669"/>
    <property type="project" value="InterPro"/>
</dbReference>
<dbReference type="HAMAP" id="MF_00014">
    <property type="entry name" value="Ribosome_mat_RimM"/>
    <property type="match status" value="1"/>
</dbReference>
<accession>A0AAE0G4C4</accession>
<evidence type="ECO:0000256" key="1">
    <source>
        <dbReference type="ARBA" id="ARBA00022490"/>
    </source>
</evidence>
<evidence type="ECO:0000313" key="9">
    <source>
        <dbReference type="Proteomes" id="UP001190700"/>
    </source>
</evidence>
<feature type="non-terminal residue" evidence="8">
    <location>
        <position position="251"/>
    </location>
</feature>
<feature type="domain" description="RimM N-terminal" evidence="6">
    <location>
        <begin position="44"/>
        <end position="135"/>
    </location>
</feature>
<dbReference type="Gene3D" id="2.30.30.240">
    <property type="entry name" value="PRC-barrel domain"/>
    <property type="match status" value="1"/>
</dbReference>
<dbReference type="Pfam" id="PF01782">
    <property type="entry name" value="RimM"/>
    <property type="match status" value="1"/>
</dbReference>
<evidence type="ECO:0000313" key="8">
    <source>
        <dbReference type="EMBL" id="KAK3271345.1"/>
    </source>
</evidence>
<dbReference type="InterPro" id="IPR002676">
    <property type="entry name" value="RimM_N"/>
</dbReference>
<dbReference type="InterPro" id="IPR009000">
    <property type="entry name" value="Transl_B-barrel_sf"/>
</dbReference>
<name>A0AAE0G4C4_9CHLO</name>
<dbReference type="GO" id="GO:0006364">
    <property type="term" value="P:rRNA processing"/>
    <property type="evidence" value="ECO:0007669"/>
    <property type="project" value="UniProtKB-KW"/>
</dbReference>
<sequence length="251" mass="27917">MPKVGWITRALDEAAPLQEEEVREDTPDKQYRTRSTTNGDYVEIAEILTSHGIKGEVRVRSLTDFPAERLEKPGTRYLQMPGRKAARAGPTKVRLKRGKETFSRGHSAHILKLEGFNTPEEALELAGGTLLIRKEARLPLEDSDFEFYVQDLIGLRVFLQEDGSEIGVVQDVYDGTGTYDLLKVELTEGEKAGATSLIPFAKAIVPVVDLQGGRMELDPPAGLLELARLPKQSSAKPPRRKKREGKRGDLR</sequence>